<dbReference type="PANTHER" id="PTHR13126">
    <property type="entry name" value="CHAPERONE ATP11"/>
    <property type="match status" value="1"/>
</dbReference>
<dbReference type="KEGG" id="goe:100901827"/>
<dbReference type="AlphaFoldDB" id="A0AAJ6VXL4"/>
<reference evidence="6" key="1">
    <citation type="submission" date="2025-08" db="UniProtKB">
        <authorList>
            <consortium name="RefSeq"/>
        </authorList>
    </citation>
    <scope>IDENTIFICATION</scope>
</reference>
<keyword evidence="5" id="KW-1185">Reference proteome</keyword>
<keyword evidence="4" id="KW-0496">Mitochondrion</keyword>
<dbReference type="Pfam" id="PF06644">
    <property type="entry name" value="ATP11"/>
    <property type="match status" value="1"/>
</dbReference>
<evidence type="ECO:0000313" key="5">
    <source>
        <dbReference type="Proteomes" id="UP000694867"/>
    </source>
</evidence>
<evidence type="ECO:0000256" key="4">
    <source>
        <dbReference type="ARBA" id="ARBA00023128"/>
    </source>
</evidence>
<accession>A0AAJ6VXL4</accession>
<comment type="subcellular location">
    <subcellularLocation>
        <location evidence="1">Mitochondrion</location>
    </subcellularLocation>
</comment>
<name>A0AAJ6VXL4_9ACAR</name>
<evidence type="ECO:0000256" key="1">
    <source>
        <dbReference type="ARBA" id="ARBA00004173"/>
    </source>
</evidence>
<gene>
    <name evidence="6" type="primary">LOC100901827</name>
</gene>
<organism evidence="5 6">
    <name type="scientific">Galendromus occidentalis</name>
    <name type="common">western predatory mite</name>
    <dbReference type="NCBI Taxonomy" id="34638"/>
    <lineage>
        <taxon>Eukaryota</taxon>
        <taxon>Metazoa</taxon>
        <taxon>Ecdysozoa</taxon>
        <taxon>Arthropoda</taxon>
        <taxon>Chelicerata</taxon>
        <taxon>Arachnida</taxon>
        <taxon>Acari</taxon>
        <taxon>Parasitiformes</taxon>
        <taxon>Mesostigmata</taxon>
        <taxon>Gamasina</taxon>
        <taxon>Phytoseioidea</taxon>
        <taxon>Phytoseiidae</taxon>
        <taxon>Typhlodrominae</taxon>
        <taxon>Galendromus</taxon>
    </lineage>
</organism>
<dbReference type="GO" id="GO:0005739">
    <property type="term" value="C:mitochondrion"/>
    <property type="evidence" value="ECO:0007669"/>
    <property type="project" value="UniProtKB-SubCell"/>
</dbReference>
<dbReference type="PANTHER" id="PTHR13126:SF0">
    <property type="entry name" value="ATP SYNTHASE MITOCHONDRIAL F1 COMPLEX ASSEMBLY FACTOR 1"/>
    <property type="match status" value="1"/>
</dbReference>
<keyword evidence="3" id="KW-0809">Transit peptide</keyword>
<evidence type="ECO:0000256" key="2">
    <source>
        <dbReference type="ARBA" id="ARBA00009116"/>
    </source>
</evidence>
<dbReference type="InterPro" id="IPR010591">
    <property type="entry name" value="ATP11"/>
</dbReference>
<dbReference type="GeneID" id="100901827"/>
<dbReference type="Proteomes" id="UP000694867">
    <property type="component" value="Unplaced"/>
</dbReference>
<evidence type="ECO:0000313" key="6">
    <source>
        <dbReference type="RefSeq" id="XP_003742690.1"/>
    </source>
</evidence>
<sequence>MFGLRCILRAGTNQIRRRTFCIAEDNPYFAKYAAKLKKYQEANPEEFEDKVTDLKKSKRKKLLINPDGSVEDGVTPKDLKNAPRLTKEEIRIEKPEQLDSLSVDQLSQAWKERHANKDSICGIVPADSFETMAKRGVEFPTFVYPVPRGDGYEMFLGQVSSGGLEVHFTPLVEFQKHQSEAPPCLQLKFFTDFIDSKAIVLMAGEYNGKVIGPEHAQCLANQHQIYYGSSELRRKLMLWNFNKEPKSFNHEILIEEFEKTLGAVKEGVVLS</sequence>
<evidence type="ECO:0000256" key="3">
    <source>
        <dbReference type="ARBA" id="ARBA00022946"/>
    </source>
</evidence>
<dbReference type="RefSeq" id="XP_003742690.1">
    <property type="nucleotide sequence ID" value="XM_003742642.1"/>
</dbReference>
<protein>
    <submittedName>
        <fullName evidence="6">ATP synthase mitochondrial F1 complex assembly factor 1</fullName>
    </submittedName>
</protein>
<dbReference type="GO" id="GO:0033615">
    <property type="term" value="P:mitochondrial proton-transporting ATP synthase complex assembly"/>
    <property type="evidence" value="ECO:0007669"/>
    <property type="project" value="TreeGrafter"/>
</dbReference>
<proteinExistence type="inferred from homology"/>
<comment type="similarity">
    <text evidence="2">Belongs to the ATP11 family.</text>
</comment>